<dbReference type="GO" id="GO:0004674">
    <property type="term" value="F:protein serine/threonine kinase activity"/>
    <property type="evidence" value="ECO:0007669"/>
    <property type="project" value="TreeGrafter"/>
</dbReference>
<dbReference type="InterPro" id="IPR008271">
    <property type="entry name" value="Ser/Thr_kinase_AS"/>
</dbReference>
<feature type="domain" description="Protein kinase" evidence="6">
    <location>
        <begin position="1"/>
        <end position="270"/>
    </location>
</feature>
<evidence type="ECO:0000259" key="6">
    <source>
        <dbReference type="PROSITE" id="PS50011"/>
    </source>
</evidence>
<evidence type="ECO:0000256" key="4">
    <source>
        <dbReference type="ARBA" id="ARBA00047951"/>
    </source>
</evidence>
<dbReference type="PROSITE" id="PS00108">
    <property type="entry name" value="PROTEIN_KINASE_ST"/>
    <property type="match status" value="1"/>
</dbReference>
<reference evidence="7 8" key="1">
    <citation type="submission" date="2020-02" db="EMBL/GenBank/DDBJ databases">
        <authorList>
            <person name="Ma Q."/>
            <person name="Huang Y."/>
            <person name="Song X."/>
            <person name="Pei D."/>
        </authorList>
    </citation>
    <scope>NUCLEOTIDE SEQUENCE [LARGE SCALE GENOMIC DNA]</scope>
    <source>
        <strain evidence="7">Sxm20200214</strain>
        <tissue evidence="7">Leaf</tissue>
    </source>
</reference>
<comment type="caution">
    <text evidence="7">The sequence shown here is derived from an EMBL/GenBank/DDBJ whole genome shotgun (WGS) entry which is preliminary data.</text>
</comment>
<evidence type="ECO:0000256" key="1">
    <source>
        <dbReference type="ARBA" id="ARBA00022741"/>
    </source>
</evidence>
<accession>A0A8X7PX58</accession>
<evidence type="ECO:0000256" key="3">
    <source>
        <dbReference type="ARBA" id="ARBA00047558"/>
    </source>
</evidence>
<evidence type="ECO:0000313" key="7">
    <source>
        <dbReference type="EMBL" id="KAG2258327.1"/>
    </source>
</evidence>
<dbReference type="GO" id="GO:0005886">
    <property type="term" value="C:plasma membrane"/>
    <property type="evidence" value="ECO:0007669"/>
    <property type="project" value="TreeGrafter"/>
</dbReference>
<dbReference type="GO" id="GO:0005524">
    <property type="term" value="F:ATP binding"/>
    <property type="evidence" value="ECO:0007669"/>
    <property type="project" value="UniProtKB-KW"/>
</dbReference>
<dbReference type="AlphaFoldDB" id="A0A8X7PX58"/>
<name>A0A8X7PX58_BRACI</name>
<feature type="region of interest" description="Disordered" evidence="5">
    <location>
        <begin position="277"/>
        <end position="312"/>
    </location>
</feature>
<dbReference type="PROSITE" id="PS50011">
    <property type="entry name" value="PROTEIN_KINASE_DOM"/>
    <property type="match status" value="1"/>
</dbReference>
<dbReference type="GO" id="GO:0007166">
    <property type="term" value="P:cell surface receptor signaling pathway"/>
    <property type="evidence" value="ECO:0007669"/>
    <property type="project" value="InterPro"/>
</dbReference>
<dbReference type="EMBL" id="JAAMPC010000015">
    <property type="protein sequence ID" value="KAG2258327.1"/>
    <property type="molecule type" value="Genomic_DNA"/>
</dbReference>
<dbReference type="PANTHER" id="PTHR27005">
    <property type="entry name" value="WALL-ASSOCIATED RECEPTOR KINASE-LIKE 21"/>
    <property type="match status" value="1"/>
</dbReference>
<organism evidence="7 8">
    <name type="scientific">Brassica carinata</name>
    <name type="common">Ethiopian mustard</name>
    <name type="synonym">Abyssinian cabbage</name>
    <dbReference type="NCBI Taxonomy" id="52824"/>
    <lineage>
        <taxon>Eukaryota</taxon>
        <taxon>Viridiplantae</taxon>
        <taxon>Streptophyta</taxon>
        <taxon>Embryophyta</taxon>
        <taxon>Tracheophyta</taxon>
        <taxon>Spermatophyta</taxon>
        <taxon>Magnoliopsida</taxon>
        <taxon>eudicotyledons</taxon>
        <taxon>Gunneridae</taxon>
        <taxon>Pentapetalae</taxon>
        <taxon>rosids</taxon>
        <taxon>malvids</taxon>
        <taxon>Brassicales</taxon>
        <taxon>Brassicaceae</taxon>
        <taxon>Brassiceae</taxon>
        <taxon>Brassica</taxon>
    </lineage>
</organism>
<dbReference type="OrthoDB" id="75710at2759"/>
<feature type="compositionally biased region" description="Polar residues" evidence="5">
    <location>
        <begin position="283"/>
        <end position="312"/>
    </location>
</feature>
<dbReference type="SMART" id="SM00220">
    <property type="entry name" value="S_TKc"/>
    <property type="match status" value="1"/>
</dbReference>
<dbReference type="Gene3D" id="1.10.510.10">
    <property type="entry name" value="Transferase(Phosphotransferase) domain 1"/>
    <property type="match status" value="1"/>
</dbReference>
<comment type="catalytic activity">
    <reaction evidence="4">
        <text>L-threonyl-[protein] + ATP = O-phospho-L-threonyl-[protein] + ADP + H(+)</text>
        <dbReference type="Rhea" id="RHEA:46608"/>
        <dbReference type="Rhea" id="RHEA-COMP:11060"/>
        <dbReference type="Rhea" id="RHEA-COMP:11605"/>
        <dbReference type="ChEBI" id="CHEBI:15378"/>
        <dbReference type="ChEBI" id="CHEBI:30013"/>
        <dbReference type="ChEBI" id="CHEBI:30616"/>
        <dbReference type="ChEBI" id="CHEBI:61977"/>
        <dbReference type="ChEBI" id="CHEBI:456216"/>
    </reaction>
</comment>
<gene>
    <name evidence="7" type="ORF">Bca52824_077621</name>
</gene>
<dbReference type="InterPro" id="IPR045274">
    <property type="entry name" value="WAK-like"/>
</dbReference>
<evidence type="ECO:0000256" key="2">
    <source>
        <dbReference type="ARBA" id="ARBA00022840"/>
    </source>
</evidence>
<protein>
    <recommendedName>
        <fullName evidence="6">Protein kinase domain-containing protein</fullName>
    </recommendedName>
</protein>
<proteinExistence type="predicted"/>
<comment type="catalytic activity">
    <reaction evidence="3">
        <text>L-seryl-[protein] + ATP = O-phospho-L-seryl-[protein] + ADP + H(+)</text>
        <dbReference type="Rhea" id="RHEA:17989"/>
        <dbReference type="Rhea" id="RHEA-COMP:9863"/>
        <dbReference type="Rhea" id="RHEA-COMP:11604"/>
        <dbReference type="ChEBI" id="CHEBI:15378"/>
        <dbReference type="ChEBI" id="CHEBI:29999"/>
        <dbReference type="ChEBI" id="CHEBI:30616"/>
        <dbReference type="ChEBI" id="CHEBI:83421"/>
        <dbReference type="ChEBI" id="CHEBI:456216"/>
    </reaction>
</comment>
<evidence type="ECO:0000256" key="5">
    <source>
        <dbReference type="SAM" id="MobiDB-lite"/>
    </source>
</evidence>
<dbReference type="InterPro" id="IPR011009">
    <property type="entry name" value="Kinase-like_dom_sf"/>
</dbReference>
<dbReference type="Proteomes" id="UP000886595">
    <property type="component" value="Unassembled WGS sequence"/>
</dbReference>
<dbReference type="InterPro" id="IPR000719">
    <property type="entry name" value="Prot_kinase_dom"/>
</dbReference>
<evidence type="ECO:0000313" key="8">
    <source>
        <dbReference type="Proteomes" id="UP000886595"/>
    </source>
</evidence>
<keyword evidence="8" id="KW-1185">Reference proteome</keyword>
<dbReference type="SUPFAM" id="SSF56112">
    <property type="entry name" value="Protein kinase-like (PK-like)"/>
    <property type="match status" value="1"/>
</dbReference>
<keyword evidence="2" id="KW-0067">ATP-binding</keyword>
<dbReference type="PANTHER" id="PTHR27005:SF473">
    <property type="entry name" value="PROTEIN KINASE DOMAIN-CONTAINING PROTEIN"/>
    <property type="match status" value="1"/>
</dbReference>
<keyword evidence="1" id="KW-0547">Nucleotide-binding</keyword>
<sequence length="312" mass="35090">MFSSDQISKATNHFDPKCFLDEDRARYFTLYKGIIQGRPYVIKRYIVQLYVEEKMGYNDIVLSSRVSDVISGKLDYRVLNSLGTVGNLDTPLLPWNARLKIAKEVATAITYLHTAFSRIIIHRDIKAENVFLDKNGTAKLTDLSNALTLPEGKSWILEEIVVGTIGYIDPDYSMTGFVTEYSDVFSFGILMLVLLMGRPPISDGNLDDDRRFIGYVRDLHERGEPVELGGDSNDMKPDQMKMFLELALRCCEKKKEDRPKMILVAKELKLIEKGSFDSEIPENGSSQQLIADSNDISSPRVTSTPGAISVLT</sequence>
<dbReference type="Pfam" id="PF00069">
    <property type="entry name" value="Pkinase"/>
    <property type="match status" value="1"/>
</dbReference>